<keyword evidence="2" id="KW-0963">Cytoplasm</keyword>
<dbReference type="SMART" id="SM00448">
    <property type="entry name" value="REC"/>
    <property type="match status" value="1"/>
</dbReference>
<feature type="modified residue" description="4-aspartylphosphate" evidence="8">
    <location>
        <position position="61"/>
    </location>
</feature>
<accession>A0A6L8UTX8</accession>
<dbReference type="InterPro" id="IPR018060">
    <property type="entry name" value="HTH_AraC"/>
</dbReference>
<proteinExistence type="predicted"/>
<comment type="subcellular location">
    <subcellularLocation>
        <location evidence="1">Cytoplasm</location>
    </subcellularLocation>
</comment>
<reference evidence="11 12" key="1">
    <citation type="submission" date="2019-12" db="EMBL/GenBank/DDBJ databases">
        <title>Paenibacillus sp. nov. sp. isolated from soil.</title>
        <authorList>
            <person name="Kim J."/>
            <person name="Jeong S.E."/>
            <person name="Jung H.S."/>
            <person name="Jeon C.O."/>
        </authorList>
    </citation>
    <scope>NUCLEOTIDE SEQUENCE [LARGE SCALE GENOMIC DNA]</scope>
    <source>
        <strain evidence="11 12">5J-6</strain>
    </source>
</reference>
<keyword evidence="12" id="KW-1185">Reference proteome</keyword>
<dbReference type="PANTHER" id="PTHR42713:SF3">
    <property type="entry name" value="TRANSCRIPTIONAL REGULATORY PROTEIN HPTR"/>
    <property type="match status" value="1"/>
</dbReference>
<evidence type="ECO:0000256" key="3">
    <source>
        <dbReference type="ARBA" id="ARBA00022553"/>
    </source>
</evidence>
<dbReference type="AlphaFoldDB" id="A0A6L8UTX8"/>
<dbReference type="Pfam" id="PF12833">
    <property type="entry name" value="HTH_18"/>
    <property type="match status" value="1"/>
</dbReference>
<dbReference type="GO" id="GO:0000160">
    <property type="term" value="P:phosphorelay signal transduction system"/>
    <property type="evidence" value="ECO:0007669"/>
    <property type="project" value="UniProtKB-KW"/>
</dbReference>
<feature type="domain" description="Response regulatory" evidence="10">
    <location>
        <begin position="10"/>
        <end position="126"/>
    </location>
</feature>
<name>A0A6L8UTX8_9BACL</name>
<protein>
    <submittedName>
        <fullName evidence="11">Response regulator</fullName>
    </submittedName>
</protein>
<dbReference type="SMART" id="SM00342">
    <property type="entry name" value="HTH_ARAC"/>
    <property type="match status" value="1"/>
</dbReference>
<keyword evidence="5" id="KW-0805">Transcription regulation</keyword>
<dbReference type="Gene3D" id="1.10.10.60">
    <property type="entry name" value="Homeodomain-like"/>
    <property type="match status" value="2"/>
</dbReference>
<keyword evidence="4" id="KW-0902">Two-component regulatory system</keyword>
<evidence type="ECO:0000256" key="8">
    <source>
        <dbReference type="PROSITE-ProRule" id="PRU00169"/>
    </source>
</evidence>
<dbReference type="SUPFAM" id="SSF46689">
    <property type="entry name" value="Homeodomain-like"/>
    <property type="match status" value="2"/>
</dbReference>
<organism evidence="11 12">
    <name type="scientific">Paenibacillus silvestris</name>
    <dbReference type="NCBI Taxonomy" id="2606219"/>
    <lineage>
        <taxon>Bacteria</taxon>
        <taxon>Bacillati</taxon>
        <taxon>Bacillota</taxon>
        <taxon>Bacilli</taxon>
        <taxon>Bacillales</taxon>
        <taxon>Paenibacillaceae</taxon>
        <taxon>Paenibacillus</taxon>
    </lineage>
</organism>
<dbReference type="InterPro" id="IPR011006">
    <property type="entry name" value="CheY-like_superfamily"/>
</dbReference>
<evidence type="ECO:0000256" key="1">
    <source>
        <dbReference type="ARBA" id="ARBA00004496"/>
    </source>
</evidence>
<evidence type="ECO:0000313" key="12">
    <source>
        <dbReference type="Proteomes" id="UP000481087"/>
    </source>
</evidence>
<dbReference type="PANTHER" id="PTHR42713">
    <property type="entry name" value="HISTIDINE KINASE-RELATED"/>
    <property type="match status" value="1"/>
</dbReference>
<dbReference type="EMBL" id="WTUZ01000005">
    <property type="protein sequence ID" value="MZQ80901.1"/>
    <property type="molecule type" value="Genomic_DNA"/>
</dbReference>
<evidence type="ECO:0000256" key="7">
    <source>
        <dbReference type="ARBA" id="ARBA00023163"/>
    </source>
</evidence>
<evidence type="ECO:0000259" key="10">
    <source>
        <dbReference type="PROSITE" id="PS50110"/>
    </source>
</evidence>
<dbReference type="InterPro" id="IPR020449">
    <property type="entry name" value="Tscrpt_reg_AraC-type_HTH"/>
</dbReference>
<keyword evidence="6" id="KW-0238">DNA-binding</keyword>
<dbReference type="CDD" id="cd17536">
    <property type="entry name" value="REC_YesN-like"/>
    <property type="match status" value="1"/>
</dbReference>
<dbReference type="SUPFAM" id="SSF52172">
    <property type="entry name" value="CheY-like"/>
    <property type="match status" value="1"/>
</dbReference>
<dbReference type="InterPro" id="IPR001789">
    <property type="entry name" value="Sig_transdc_resp-reg_receiver"/>
</dbReference>
<keyword evidence="7" id="KW-0804">Transcription</keyword>
<sequence>MDADGGSMYKALIVDDEKIEREGIKFLIETMGLNLTTAEAENGVKALDYLQAHEVDILFTDIRMPFMDGLALASQAKKLNPKLKVIIVSAFGEFEYAKQAIQIHVIHYLLKPVEVAEFLEVVTQVVTLCDEDREQREQTLKLQQVNEMGNRYVQQSSAESPRKVIGEVIKVIHRDYGQDISLDSLAEKACLSPSYLSHLFKKETGASLVKYITCYRLDKAGELLRSTNKKISDISNEVGYTNFAYFCSIFKNYYGKTPAKYREGDPA</sequence>
<keyword evidence="3 8" id="KW-0597">Phosphoprotein</keyword>
<evidence type="ECO:0000256" key="2">
    <source>
        <dbReference type="ARBA" id="ARBA00022490"/>
    </source>
</evidence>
<feature type="domain" description="HTH araC/xylS-type" evidence="9">
    <location>
        <begin position="166"/>
        <end position="264"/>
    </location>
</feature>
<evidence type="ECO:0000259" key="9">
    <source>
        <dbReference type="PROSITE" id="PS01124"/>
    </source>
</evidence>
<evidence type="ECO:0000256" key="4">
    <source>
        <dbReference type="ARBA" id="ARBA00023012"/>
    </source>
</evidence>
<dbReference type="Pfam" id="PF00072">
    <property type="entry name" value="Response_reg"/>
    <property type="match status" value="1"/>
</dbReference>
<dbReference type="Proteomes" id="UP000481087">
    <property type="component" value="Unassembled WGS sequence"/>
</dbReference>
<evidence type="ECO:0000313" key="11">
    <source>
        <dbReference type="EMBL" id="MZQ80901.1"/>
    </source>
</evidence>
<dbReference type="PROSITE" id="PS01124">
    <property type="entry name" value="HTH_ARAC_FAMILY_2"/>
    <property type="match status" value="1"/>
</dbReference>
<dbReference type="GO" id="GO:0005737">
    <property type="term" value="C:cytoplasm"/>
    <property type="evidence" value="ECO:0007669"/>
    <property type="project" value="UniProtKB-SubCell"/>
</dbReference>
<evidence type="ECO:0000256" key="5">
    <source>
        <dbReference type="ARBA" id="ARBA00023015"/>
    </source>
</evidence>
<dbReference type="GO" id="GO:0043565">
    <property type="term" value="F:sequence-specific DNA binding"/>
    <property type="evidence" value="ECO:0007669"/>
    <property type="project" value="InterPro"/>
</dbReference>
<dbReference type="PRINTS" id="PR00032">
    <property type="entry name" value="HTHARAC"/>
</dbReference>
<dbReference type="Gene3D" id="3.40.50.2300">
    <property type="match status" value="1"/>
</dbReference>
<evidence type="ECO:0000256" key="6">
    <source>
        <dbReference type="ARBA" id="ARBA00023125"/>
    </source>
</evidence>
<dbReference type="InterPro" id="IPR051552">
    <property type="entry name" value="HptR"/>
</dbReference>
<gene>
    <name evidence="11" type="ORF">GQF01_01945</name>
</gene>
<dbReference type="PROSITE" id="PS50110">
    <property type="entry name" value="RESPONSE_REGULATORY"/>
    <property type="match status" value="1"/>
</dbReference>
<dbReference type="GO" id="GO:0003700">
    <property type="term" value="F:DNA-binding transcription factor activity"/>
    <property type="evidence" value="ECO:0007669"/>
    <property type="project" value="InterPro"/>
</dbReference>
<dbReference type="InterPro" id="IPR009057">
    <property type="entry name" value="Homeodomain-like_sf"/>
</dbReference>
<comment type="caution">
    <text evidence="11">The sequence shown here is derived from an EMBL/GenBank/DDBJ whole genome shotgun (WGS) entry which is preliminary data.</text>
</comment>